<name>A0AA97FCS0_9EURY</name>
<dbReference type="Pfam" id="PF08241">
    <property type="entry name" value="Methyltransf_11"/>
    <property type="match status" value="1"/>
</dbReference>
<dbReference type="GO" id="GO:0032259">
    <property type="term" value="P:methylation"/>
    <property type="evidence" value="ECO:0007669"/>
    <property type="project" value="UniProtKB-KW"/>
</dbReference>
<evidence type="ECO:0000313" key="5">
    <source>
        <dbReference type="Proteomes" id="UP001301797"/>
    </source>
</evidence>
<sequence length="206" mass="23114">MSNYSTAWDEQYKKAGALWAGAARELPKVPEDSKVLELGCGNGKTAHELEKKGCFTYAVDFSGNAALLCRNKSSMPGRTEAFVADASVLPFKNETFDTIIAFHITGHSERENRYKISKEIQRVLKKNGTIHIAEFSTEDMRFGGGITTEENSFVKGNGIMTHFFLEEEIKNLFSWGKAVSVRTDRWEIKVRGVVHKRAEILASFIK</sequence>
<keyword evidence="5" id="KW-1185">Reference proteome</keyword>
<reference evidence="4 5" key="1">
    <citation type="submission" date="2019-09" db="EMBL/GenBank/DDBJ databases">
        <title>The complete genome of Methanoplanus sp. FWC-SCC4.</title>
        <authorList>
            <person name="Chen S.-C."/>
            <person name="Zhou Y.-Z."/>
            <person name="Lai M.-C."/>
        </authorList>
    </citation>
    <scope>NUCLEOTIDE SEQUENCE [LARGE SCALE GENOMIC DNA]</scope>
    <source>
        <strain evidence="4 5">FWC-SCC4</strain>
    </source>
</reference>
<dbReference type="KEGG" id="mefw:F1737_10245"/>
<organism evidence="4 5">
    <name type="scientific">Methanochimaera problematica</name>
    <dbReference type="NCBI Taxonomy" id="2609417"/>
    <lineage>
        <taxon>Archaea</taxon>
        <taxon>Methanobacteriati</taxon>
        <taxon>Methanobacteriota</taxon>
        <taxon>Stenosarchaea group</taxon>
        <taxon>Methanomicrobia</taxon>
        <taxon>Methanomicrobiales</taxon>
        <taxon>Methanomicrobiaceae</taxon>
        <taxon>Methanochimaera</taxon>
    </lineage>
</organism>
<evidence type="ECO:0000313" key="4">
    <source>
        <dbReference type="EMBL" id="WOF17030.1"/>
    </source>
</evidence>
<accession>A0AA97FCS0</accession>
<dbReference type="PANTHER" id="PTHR22809:SF11">
    <property type="entry name" value="TRNA N(3)-METHYLCYTIDINE METHYLTRANSFERASE METTL2"/>
    <property type="match status" value="1"/>
</dbReference>
<dbReference type="Gene3D" id="3.40.50.150">
    <property type="entry name" value="Vaccinia Virus protein VP39"/>
    <property type="match status" value="1"/>
</dbReference>
<dbReference type="RefSeq" id="WP_317136482.1">
    <property type="nucleotide sequence ID" value="NZ_CP043875.1"/>
</dbReference>
<dbReference type="SUPFAM" id="SSF53335">
    <property type="entry name" value="S-adenosyl-L-methionine-dependent methyltransferases"/>
    <property type="match status" value="1"/>
</dbReference>
<dbReference type="CDD" id="cd02440">
    <property type="entry name" value="AdoMet_MTases"/>
    <property type="match status" value="1"/>
</dbReference>
<keyword evidence="1 4" id="KW-0489">Methyltransferase</keyword>
<evidence type="ECO:0000256" key="2">
    <source>
        <dbReference type="ARBA" id="ARBA00022679"/>
    </source>
</evidence>
<dbReference type="GO" id="GO:0008757">
    <property type="term" value="F:S-adenosylmethionine-dependent methyltransferase activity"/>
    <property type="evidence" value="ECO:0007669"/>
    <property type="project" value="InterPro"/>
</dbReference>
<dbReference type="AlphaFoldDB" id="A0AA97FCS0"/>
<dbReference type="GO" id="GO:0140640">
    <property type="term" value="F:catalytic activity, acting on a nucleic acid"/>
    <property type="evidence" value="ECO:0007669"/>
    <property type="project" value="UniProtKB-ARBA"/>
</dbReference>
<dbReference type="GeneID" id="85230552"/>
<dbReference type="PANTHER" id="PTHR22809">
    <property type="entry name" value="METHYLTRANSFERASE-RELATED"/>
    <property type="match status" value="1"/>
</dbReference>
<dbReference type="InterPro" id="IPR029063">
    <property type="entry name" value="SAM-dependent_MTases_sf"/>
</dbReference>
<dbReference type="Proteomes" id="UP001301797">
    <property type="component" value="Chromosome"/>
</dbReference>
<gene>
    <name evidence="4" type="ORF">F1737_10245</name>
</gene>
<dbReference type="EMBL" id="CP043875">
    <property type="protein sequence ID" value="WOF17030.1"/>
    <property type="molecule type" value="Genomic_DNA"/>
</dbReference>
<protein>
    <submittedName>
        <fullName evidence="4">Class I SAM-dependent methyltransferase</fullName>
    </submittedName>
</protein>
<dbReference type="InterPro" id="IPR013216">
    <property type="entry name" value="Methyltransf_11"/>
</dbReference>
<keyword evidence="2" id="KW-0808">Transferase</keyword>
<feature type="domain" description="Methyltransferase type 11" evidence="3">
    <location>
        <begin position="36"/>
        <end position="131"/>
    </location>
</feature>
<evidence type="ECO:0000259" key="3">
    <source>
        <dbReference type="Pfam" id="PF08241"/>
    </source>
</evidence>
<proteinExistence type="predicted"/>
<evidence type="ECO:0000256" key="1">
    <source>
        <dbReference type="ARBA" id="ARBA00022603"/>
    </source>
</evidence>
<dbReference type="InterPro" id="IPR026113">
    <property type="entry name" value="METTL2/6/8-like"/>
</dbReference>